<gene>
    <name evidence="1" type="ORF">SCFA_3840004</name>
</gene>
<dbReference type="Pfam" id="PF01136">
    <property type="entry name" value="Peptidase_U32"/>
    <property type="match status" value="1"/>
</dbReference>
<evidence type="ECO:0000313" key="1">
    <source>
        <dbReference type="EMBL" id="VFU18025.1"/>
    </source>
</evidence>
<dbReference type="InterPro" id="IPR011060">
    <property type="entry name" value="RibuloseP-bd_barrel"/>
</dbReference>
<dbReference type="InterPro" id="IPR001539">
    <property type="entry name" value="Peptidase_U32"/>
</dbReference>
<reference evidence="1" key="1">
    <citation type="submission" date="2019-03" db="EMBL/GenBank/DDBJ databases">
        <authorList>
            <person name="Hao L."/>
        </authorList>
    </citation>
    <scope>NUCLEOTIDE SEQUENCE</scope>
</reference>
<accession>A0A485M5P6</accession>
<dbReference type="SUPFAM" id="SSF51366">
    <property type="entry name" value="Ribulose-phoshate binding barrel"/>
    <property type="match status" value="1"/>
</dbReference>
<dbReference type="InterPro" id="IPR051454">
    <property type="entry name" value="RNA/ubiquinone_mod_enzymes"/>
</dbReference>
<dbReference type="PANTHER" id="PTHR30217:SF10">
    <property type="entry name" value="23S RRNA 5-HYDROXYCYTIDINE C2501 SYNTHASE"/>
    <property type="match status" value="1"/>
</dbReference>
<organism evidence="1">
    <name type="scientific">anaerobic digester metagenome</name>
    <dbReference type="NCBI Taxonomy" id="1263854"/>
    <lineage>
        <taxon>unclassified sequences</taxon>
        <taxon>metagenomes</taxon>
        <taxon>ecological metagenomes</taxon>
    </lineage>
</organism>
<proteinExistence type="predicted"/>
<sequence>MVPVSEINEARRQALARLEEDRTAAFRRPPLPEDAFERRLAAALSGLPKDQGSRAGLPGPELSVVVGDLASLRAAVRAGAGEVCLSGEQYRSRPPVSLEDIFAGSEACARAGVRFILGSPRILQDGELAGFCRLLEKVRKGHLDGVMAGNLGVIKKMRELTGLPVFTDFSLNVFNIETVRFLLEAGVSRVTLSPELTLEQVRQMAGLLPLPAEVIVHGALPLMVSDYCVTGSLLGEKGKGGSCPAPCRITGCGLKDRKGIVFPVEMDQNCRMHIFNSRDLCVIDDLPELAGAGIAVLRIEARREGAGYVRDVTGAYRAALTEKPGGRSEERLAALKESLARYSPAGFTKGHFYRGVL</sequence>
<dbReference type="EMBL" id="CAADRN010000317">
    <property type="protein sequence ID" value="VFU18025.1"/>
    <property type="molecule type" value="Genomic_DNA"/>
</dbReference>
<name>A0A485M5P6_9ZZZZ</name>
<protein>
    <submittedName>
        <fullName evidence="1">Peptidase family U32</fullName>
    </submittedName>
</protein>
<dbReference type="AlphaFoldDB" id="A0A485M5P6"/>
<dbReference type="PANTHER" id="PTHR30217">
    <property type="entry name" value="PEPTIDASE U32 FAMILY"/>
    <property type="match status" value="1"/>
</dbReference>